<dbReference type="EMBL" id="JASJEU010000025">
    <property type="protein sequence ID" value="MDJ1651763.1"/>
    <property type="molecule type" value="Genomic_DNA"/>
</dbReference>
<evidence type="ECO:0000313" key="2">
    <source>
        <dbReference type="EMBL" id="MDJ1651763.1"/>
    </source>
</evidence>
<accession>A0ABT7DQF4</accession>
<keyword evidence="1" id="KW-0812">Transmembrane</keyword>
<feature type="transmembrane region" description="Helical" evidence="1">
    <location>
        <begin position="61"/>
        <end position="79"/>
    </location>
</feature>
<gene>
    <name evidence="2" type="ORF">QNJ86_13210</name>
</gene>
<proteinExistence type="predicted"/>
<feature type="transmembrane region" description="Helical" evidence="1">
    <location>
        <begin position="37"/>
        <end position="55"/>
    </location>
</feature>
<dbReference type="Proteomes" id="UP001232750">
    <property type="component" value="Unassembled WGS sequence"/>
</dbReference>
<name>A0ABT7DQF4_9ACTN</name>
<keyword evidence="3" id="KW-1185">Reference proteome</keyword>
<sequence length="91" mass="10576">MADENRRPGDWQRKDLRRDANDLVGEPNPKKWYDQTFWIIFFLVVIWPFGIVLVWRSNWHIIAKVAASVFVALAVYFALAMSQAVLQIQGA</sequence>
<protein>
    <submittedName>
        <fullName evidence="2">Holotricin-3</fullName>
    </submittedName>
</protein>
<evidence type="ECO:0000256" key="1">
    <source>
        <dbReference type="SAM" id="Phobius"/>
    </source>
</evidence>
<reference evidence="2 3" key="1">
    <citation type="submission" date="2023-05" db="EMBL/GenBank/DDBJ databases">
        <title>Gordonibacter KGMB12511T sp. nov., isolated from faeces of healthy Korean.</title>
        <authorList>
            <person name="Kim H.S."/>
            <person name="Kim J.-S."/>
            <person name="Suh M.K."/>
            <person name="Eom M.K."/>
            <person name="Do H.E."/>
            <person name="Lee J.-S."/>
        </authorList>
    </citation>
    <scope>NUCLEOTIDE SEQUENCE [LARGE SCALE GENOMIC DNA]</scope>
    <source>
        <strain evidence="2 3">KGMB12511</strain>
    </source>
</reference>
<evidence type="ECO:0000313" key="3">
    <source>
        <dbReference type="Proteomes" id="UP001232750"/>
    </source>
</evidence>
<keyword evidence="1" id="KW-1133">Transmembrane helix</keyword>
<organism evidence="2 3">
    <name type="scientific">Gordonibacter faecis</name>
    <dbReference type="NCBI Taxonomy" id="3047475"/>
    <lineage>
        <taxon>Bacteria</taxon>
        <taxon>Bacillati</taxon>
        <taxon>Actinomycetota</taxon>
        <taxon>Coriobacteriia</taxon>
        <taxon>Eggerthellales</taxon>
        <taxon>Eggerthellaceae</taxon>
        <taxon>Gordonibacter</taxon>
    </lineage>
</organism>
<dbReference type="RefSeq" id="WP_283833115.1">
    <property type="nucleotide sequence ID" value="NZ_JASJEU010000025.1"/>
</dbReference>
<keyword evidence="1" id="KW-0472">Membrane</keyword>
<comment type="caution">
    <text evidence="2">The sequence shown here is derived from an EMBL/GenBank/DDBJ whole genome shotgun (WGS) entry which is preliminary data.</text>
</comment>